<name>A0A4S9Z3C7_AURPU</name>
<reference evidence="1 2" key="1">
    <citation type="submission" date="2018-10" db="EMBL/GenBank/DDBJ databases">
        <title>Fifty Aureobasidium pullulans genomes reveal a recombining polyextremotolerant generalist.</title>
        <authorList>
            <person name="Gostincar C."/>
            <person name="Turk M."/>
            <person name="Zajc J."/>
            <person name="Gunde-Cimerman N."/>
        </authorList>
    </citation>
    <scope>NUCLEOTIDE SEQUENCE [LARGE SCALE GENOMIC DNA]</scope>
    <source>
        <strain evidence="1 2">EXF-3380</strain>
    </source>
</reference>
<proteinExistence type="predicted"/>
<gene>
    <name evidence="1" type="ORF">D6C83_09003</name>
</gene>
<protein>
    <submittedName>
        <fullName evidence="1">Uncharacterized protein</fullName>
    </submittedName>
</protein>
<evidence type="ECO:0000313" key="2">
    <source>
        <dbReference type="Proteomes" id="UP000304947"/>
    </source>
</evidence>
<dbReference type="Proteomes" id="UP000304947">
    <property type="component" value="Unassembled WGS sequence"/>
</dbReference>
<organism evidence="1 2">
    <name type="scientific">Aureobasidium pullulans</name>
    <name type="common">Black yeast</name>
    <name type="synonym">Pullularia pullulans</name>
    <dbReference type="NCBI Taxonomy" id="5580"/>
    <lineage>
        <taxon>Eukaryota</taxon>
        <taxon>Fungi</taxon>
        <taxon>Dikarya</taxon>
        <taxon>Ascomycota</taxon>
        <taxon>Pezizomycotina</taxon>
        <taxon>Dothideomycetes</taxon>
        <taxon>Dothideomycetidae</taxon>
        <taxon>Dothideales</taxon>
        <taxon>Saccotheciaceae</taxon>
        <taxon>Aureobasidium</taxon>
    </lineage>
</organism>
<evidence type="ECO:0000313" key="1">
    <source>
        <dbReference type="EMBL" id="TIA01210.1"/>
    </source>
</evidence>
<accession>A0A4S9Z3C7</accession>
<dbReference type="EMBL" id="QZBU01005136">
    <property type="protein sequence ID" value="TIA01210.1"/>
    <property type="molecule type" value="Genomic_DNA"/>
</dbReference>
<sequence>MFLELRYNSPDISRLNAADLPKPVLIDLLKREMRYRRGLSDFDACILSACHYHVHGPDGVLTEAECVETIEKGHNIWRYESSGDYTQIPWNWDQDE</sequence>
<dbReference type="AlphaFoldDB" id="A0A4S9Z3C7"/>
<comment type="caution">
    <text evidence="1">The sequence shown here is derived from an EMBL/GenBank/DDBJ whole genome shotgun (WGS) entry which is preliminary data.</text>
</comment>